<evidence type="ECO:0000256" key="3">
    <source>
        <dbReference type="ARBA" id="ARBA00022573"/>
    </source>
</evidence>
<dbReference type="UniPathway" id="UPA00262">
    <property type="reaction ID" value="UER00211"/>
</dbReference>
<evidence type="ECO:0000256" key="9">
    <source>
        <dbReference type="ARBA" id="ARBA00023244"/>
    </source>
</evidence>
<keyword evidence="15" id="KW-1185">Reference proteome</keyword>
<keyword evidence="10" id="KW-0511">Multifunctional enzyme</keyword>
<dbReference type="PANTHER" id="PTHR45790:SF1">
    <property type="entry name" value="SIROHEME SYNTHASE"/>
    <property type="match status" value="1"/>
</dbReference>
<dbReference type="GO" id="GO:0016829">
    <property type="term" value="F:lyase activity"/>
    <property type="evidence" value="ECO:0007669"/>
    <property type="project" value="UniProtKB-KW"/>
</dbReference>
<dbReference type="GO" id="GO:0032259">
    <property type="term" value="P:methylation"/>
    <property type="evidence" value="ECO:0007669"/>
    <property type="project" value="UniProtKB-KW"/>
</dbReference>
<evidence type="ECO:0000256" key="8">
    <source>
        <dbReference type="ARBA" id="ARBA00023239"/>
    </source>
</evidence>
<protein>
    <recommendedName>
        <fullName evidence="2">uroporphyrinogen-III C-methyltransferase</fullName>
        <ecNumber evidence="2">2.1.1.107</ecNumber>
    </recommendedName>
</protein>
<proteinExistence type="inferred from homology"/>
<evidence type="ECO:0000259" key="13">
    <source>
        <dbReference type="Pfam" id="PF00590"/>
    </source>
</evidence>
<dbReference type="GO" id="GO:0019354">
    <property type="term" value="P:siroheme biosynthetic process"/>
    <property type="evidence" value="ECO:0007669"/>
    <property type="project" value="UniProtKB-UniPathway"/>
</dbReference>
<evidence type="ECO:0000256" key="2">
    <source>
        <dbReference type="ARBA" id="ARBA00012162"/>
    </source>
</evidence>
<dbReference type="NCBIfam" id="TIGR01469">
    <property type="entry name" value="cobA_cysG_Cterm"/>
    <property type="match status" value="1"/>
</dbReference>
<dbReference type="GO" id="GO:0004851">
    <property type="term" value="F:uroporphyrin-III C-methyltransferase activity"/>
    <property type="evidence" value="ECO:0007669"/>
    <property type="project" value="UniProtKB-EC"/>
</dbReference>
<reference evidence="15" key="1">
    <citation type="submission" date="2016-11" db="EMBL/GenBank/DDBJ databases">
        <authorList>
            <person name="Varghese N."/>
            <person name="Submissions S."/>
        </authorList>
    </citation>
    <scope>NUCLEOTIDE SEQUENCE [LARGE SCALE GENOMIC DNA]</scope>
    <source>
        <strain evidence="15">CGMCC 1.8995</strain>
    </source>
</reference>
<dbReference type="PANTHER" id="PTHR45790">
    <property type="entry name" value="SIROHEME SYNTHASE-RELATED"/>
    <property type="match status" value="1"/>
</dbReference>
<name>A0A1M5R226_9ALTE</name>
<evidence type="ECO:0000256" key="4">
    <source>
        <dbReference type="ARBA" id="ARBA00022603"/>
    </source>
</evidence>
<evidence type="ECO:0000256" key="10">
    <source>
        <dbReference type="ARBA" id="ARBA00023268"/>
    </source>
</evidence>
<dbReference type="CDD" id="cd11642">
    <property type="entry name" value="SUMT"/>
    <property type="match status" value="1"/>
</dbReference>
<keyword evidence="9" id="KW-0627">Porphyrin biosynthesis</keyword>
<dbReference type="FunFam" id="3.40.1010.10:FF:000001">
    <property type="entry name" value="Siroheme synthase"/>
    <property type="match status" value="1"/>
</dbReference>
<comment type="similarity">
    <text evidence="1">Belongs to the precorrin methyltransferase family.</text>
</comment>
<dbReference type="GO" id="GO:0009236">
    <property type="term" value="P:cobalamin biosynthetic process"/>
    <property type="evidence" value="ECO:0007669"/>
    <property type="project" value="UniProtKB-KW"/>
</dbReference>
<dbReference type="Gene3D" id="3.40.1010.10">
    <property type="entry name" value="Cobalt-precorrin-4 Transmethylase, Domain 1"/>
    <property type="match status" value="1"/>
</dbReference>
<evidence type="ECO:0000313" key="14">
    <source>
        <dbReference type="EMBL" id="SHH19823.1"/>
    </source>
</evidence>
<dbReference type="InterPro" id="IPR050161">
    <property type="entry name" value="Siro_Cobalamin_biosynth"/>
</dbReference>
<dbReference type="AlphaFoldDB" id="A0A1M5R226"/>
<gene>
    <name evidence="14" type="ORF">SAMN05216361_3995</name>
</gene>
<evidence type="ECO:0000256" key="5">
    <source>
        <dbReference type="ARBA" id="ARBA00022679"/>
    </source>
</evidence>
<evidence type="ECO:0000256" key="11">
    <source>
        <dbReference type="ARBA" id="ARBA00025705"/>
    </source>
</evidence>
<dbReference type="InterPro" id="IPR014776">
    <property type="entry name" value="4pyrrole_Mease_sub2"/>
</dbReference>
<keyword evidence="5 14" id="KW-0808">Transferase</keyword>
<dbReference type="InterPro" id="IPR035996">
    <property type="entry name" value="4pyrrol_Methylase_sf"/>
</dbReference>
<evidence type="ECO:0000256" key="6">
    <source>
        <dbReference type="ARBA" id="ARBA00022691"/>
    </source>
</evidence>
<dbReference type="InterPro" id="IPR003043">
    <property type="entry name" value="Uropor_MeTrfase_CS"/>
</dbReference>
<dbReference type="SUPFAM" id="SSF53790">
    <property type="entry name" value="Tetrapyrrole methylase"/>
    <property type="match status" value="1"/>
</dbReference>
<accession>A0A1M5R226</accession>
<comment type="pathway">
    <text evidence="12">Cofactor biosynthesis; adenosylcobalamin biosynthesis; precorrin-2 from uroporphyrinogen III: step 1/1.</text>
</comment>
<feature type="domain" description="Tetrapyrrole methylase" evidence="13">
    <location>
        <begin position="52"/>
        <end position="263"/>
    </location>
</feature>
<dbReference type="RefSeq" id="WP_073324943.1">
    <property type="nucleotide sequence ID" value="NZ_FQWD01000007.1"/>
</dbReference>
<dbReference type="NCBIfam" id="NF004790">
    <property type="entry name" value="PRK06136.1"/>
    <property type="match status" value="1"/>
</dbReference>
<dbReference type="OrthoDB" id="9815856at2"/>
<keyword evidence="4 14" id="KW-0489">Methyltransferase</keyword>
<dbReference type="FunFam" id="3.30.950.10:FF:000001">
    <property type="entry name" value="Siroheme synthase"/>
    <property type="match status" value="1"/>
</dbReference>
<dbReference type="InterPro" id="IPR006366">
    <property type="entry name" value="CobA/CysG_C"/>
</dbReference>
<evidence type="ECO:0000256" key="1">
    <source>
        <dbReference type="ARBA" id="ARBA00005879"/>
    </source>
</evidence>
<comment type="pathway">
    <text evidence="11">Porphyrin-containing compound metabolism; siroheme biosynthesis; precorrin-2 from uroporphyrinogen III: step 1/1.</text>
</comment>
<dbReference type="EC" id="2.1.1.107" evidence="2"/>
<dbReference type="GO" id="GO:0016491">
    <property type="term" value="F:oxidoreductase activity"/>
    <property type="evidence" value="ECO:0007669"/>
    <property type="project" value="UniProtKB-KW"/>
</dbReference>
<keyword evidence="7" id="KW-0560">Oxidoreductase</keyword>
<evidence type="ECO:0000256" key="12">
    <source>
        <dbReference type="ARBA" id="ARBA00060548"/>
    </source>
</evidence>
<keyword evidence="8" id="KW-0456">Lyase</keyword>
<dbReference type="InterPro" id="IPR014777">
    <property type="entry name" value="4pyrrole_Mease_sub1"/>
</dbReference>
<dbReference type="Pfam" id="PF00590">
    <property type="entry name" value="TP_methylase"/>
    <property type="match status" value="1"/>
</dbReference>
<keyword evidence="6" id="KW-0949">S-adenosyl-L-methionine</keyword>
<dbReference type="Gene3D" id="3.30.950.10">
    <property type="entry name" value="Methyltransferase, Cobalt-precorrin-4 Transmethylase, Domain 2"/>
    <property type="match status" value="1"/>
</dbReference>
<dbReference type="STRING" id="634436.SAMN05216361_3995"/>
<dbReference type="EMBL" id="FQWD01000007">
    <property type="protein sequence ID" value="SHH19823.1"/>
    <property type="molecule type" value="Genomic_DNA"/>
</dbReference>
<dbReference type="InterPro" id="IPR000878">
    <property type="entry name" value="4pyrrol_Mease"/>
</dbReference>
<dbReference type="Proteomes" id="UP000184520">
    <property type="component" value="Unassembled WGS sequence"/>
</dbReference>
<sequence length="304" mass="32682">MSVLFNPVTAPLIQGALRIQSRLRNITRRDGASGLGNNALSARGRSEKAGEVFIVGAGPGDAELLTVKAYRLLQTADIVLFDWLVDQSVLDCIPRHIEKVFVGKRCGKHSVPQQEICQRLVALGQAGKRVVRLKGGDPAVFARTCEETAALTEANIPFAIVPGITAASGASAYTGIPLTDRSVAQSVRLMTAQFQNPEKEADWASIARSAERETTVIYMGFKRLALLCQRLKENGVDANMPVAVIENACCNQQQVIAATISDIVQHVAQANMTGPALVVIGHVVNARQSVSLELLNQSYEKLAI</sequence>
<evidence type="ECO:0000256" key="7">
    <source>
        <dbReference type="ARBA" id="ARBA00023002"/>
    </source>
</evidence>
<keyword evidence="3" id="KW-0169">Cobalamin biosynthesis</keyword>
<evidence type="ECO:0000313" key="15">
    <source>
        <dbReference type="Proteomes" id="UP000184520"/>
    </source>
</evidence>
<organism evidence="14 15">
    <name type="scientific">Marisediminitalea aggregata</name>
    <dbReference type="NCBI Taxonomy" id="634436"/>
    <lineage>
        <taxon>Bacteria</taxon>
        <taxon>Pseudomonadati</taxon>
        <taxon>Pseudomonadota</taxon>
        <taxon>Gammaproteobacteria</taxon>
        <taxon>Alteromonadales</taxon>
        <taxon>Alteromonadaceae</taxon>
        <taxon>Marisediminitalea</taxon>
    </lineage>
</organism>
<dbReference type="PROSITE" id="PS00839">
    <property type="entry name" value="SUMT_1"/>
    <property type="match status" value="1"/>
</dbReference>